<dbReference type="CDD" id="cd04794">
    <property type="entry name" value="euk_LANCL"/>
    <property type="match status" value="1"/>
</dbReference>
<name>A0A8S1XUF9_PAROT</name>
<dbReference type="PANTHER" id="PTHR12736">
    <property type="entry name" value="LANC-LIKE PROTEIN"/>
    <property type="match status" value="1"/>
</dbReference>
<dbReference type="GO" id="GO:0046872">
    <property type="term" value="F:metal ion binding"/>
    <property type="evidence" value="ECO:0007669"/>
    <property type="project" value="UniProtKB-KW"/>
</dbReference>
<keyword evidence="3" id="KW-1185">Reference proteome</keyword>
<evidence type="ECO:0000256" key="1">
    <source>
        <dbReference type="PIRSR" id="PIRSR607822-1"/>
    </source>
</evidence>
<dbReference type="InterPro" id="IPR007822">
    <property type="entry name" value="LANC-like"/>
</dbReference>
<evidence type="ECO:0000313" key="2">
    <source>
        <dbReference type="EMBL" id="CAD8204850.1"/>
    </source>
</evidence>
<evidence type="ECO:0008006" key="4">
    <source>
        <dbReference type="Google" id="ProtNLM"/>
    </source>
</evidence>
<dbReference type="Proteomes" id="UP000683925">
    <property type="component" value="Unassembled WGS sequence"/>
</dbReference>
<evidence type="ECO:0000313" key="3">
    <source>
        <dbReference type="Proteomes" id="UP000683925"/>
    </source>
</evidence>
<dbReference type="PANTHER" id="PTHR12736:SF7">
    <property type="entry name" value="LANC-LIKE PROTEIN 3"/>
    <property type="match status" value="1"/>
</dbReference>
<proteinExistence type="predicted"/>
<dbReference type="GO" id="GO:0031179">
    <property type="term" value="P:peptide modification"/>
    <property type="evidence" value="ECO:0007669"/>
    <property type="project" value="InterPro"/>
</dbReference>
<feature type="binding site" evidence="1">
    <location>
        <position position="357"/>
    </location>
    <ligand>
        <name>Zn(2+)</name>
        <dbReference type="ChEBI" id="CHEBI:29105"/>
    </ligand>
</feature>
<feature type="binding site" evidence="1">
    <location>
        <position position="358"/>
    </location>
    <ligand>
        <name>Zn(2+)</name>
        <dbReference type="ChEBI" id="CHEBI:29105"/>
    </ligand>
</feature>
<dbReference type="Pfam" id="PF05147">
    <property type="entry name" value="LANC_like"/>
    <property type="match status" value="1"/>
</dbReference>
<dbReference type="SMART" id="SM01260">
    <property type="entry name" value="LANC_like"/>
    <property type="match status" value="1"/>
</dbReference>
<keyword evidence="1" id="KW-0479">Metal-binding</keyword>
<reference evidence="2" key="1">
    <citation type="submission" date="2021-01" db="EMBL/GenBank/DDBJ databases">
        <authorList>
            <consortium name="Genoscope - CEA"/>
            <person name="William W."/>
        </authorList>
    </citation>
    <scope>NUCLEOTIDE SEQUENCE</scope>
</reference>
<comment type="caution">
    <text evidence="2">The sequence shown here is derived from an EMBL/GenBank/DDBJ whole genome shotgun (WGS) entry which is preliminary data.</text>
</comment>
<organism evidence="2 3">
    <name type="scientific">Paramecium octaurelia</name>
    <dbReference type="NCBI Taxonomy" id="43137"/>
    <lineage>
        <taxon>Eukaryota</taxon>
        <taxon>Sar</taxon>
        <taxon>Alveolata</taxon>
        <taxon>Ciliophora</taxon>
        <taxon>Intramacronucleata</taxon>
        <taxon>Oligohymenophorea</taxon>
        <taxon>Peniculida</taxon>
        <taxon>Parameciidae</taxon>
        <taxon>Paramecium</taxon>
    </lineage>
</organism>
<dbReference type="FunFam" id="1.50.10.10:FF:000124">
    <property type="entry name" value="Uncharacterized protein"/>
    <property type="match status" value="1"/>
</dbReference>
<dbReference type="EMBL" id="CAJJDP010000135">
    <property type="protein sequence ID" value="CAD8204850.1"/>
    <property type="molecule type" value="Genomic_DNA"/>
</dbReference>
<sequence length="444" mass="51675">MYKELRYTQNHLNNPLPEENMVECVFESLVNELKYFRQNVPVGCLTDKCSNNQKERQDLSMFSGAGGYLYLYLRMYEFVKTLPEDLQSSCTSGLSDQELPEFYNPEIYLDLAQKQFEAMQAVLKPDRNITFLMSNIATSLLGADLYFIKKDQQNFSKHISQVLSIFANIMASPNQFQQELLYGIPGYLYFFLWINQRYSKEQGPYQLDLTSHIFNLCKMIILNCGEGIMKCKFYNQTYFGGAHGILGIIQVLLLSYEQAKEYFHLKDEKFTLKMLESIQLTLDYLIKIYNKSGNIPPSVEDVHSTELFQFCHGIPGAITPLLKAYQIFNKQEYLNTAIHMSETLYIYGMIKKGYGICHGIPGNSYGFMQLYQVTKNEKLKRYAFQFLQYKQNPFVFNEVKNFKFHDRFNVGMSDNPFSLMLGSVGDMCAMMDFINYKRMPGYEV</sequence>
<gene>
    <name evidence="2" type="ORF">POCTA_138.1.T1340006</name>
</gene>
<dbReference type="AlphaFoldDB" id="A0A8S1XUF9"/>
<accession>A0A8S1XUF9</accession>
<dbReference type="OMA" id="PCVDDNR"/>
<dbReference type="OrthoDB" id="10257263at2759"/>
<dbReference type="GO" id="GO:0005886">
    <property type="term" value="C:plasma membrane"/>
    <property type="evidence" value="ECO:0007669"/>
    <property type="project" value="TreeGrafter"/>
</dbReference>
<keyword evidence="1" id="KW-0862">Zinc</keyword>
<feature type="binding site" evidence="1">
    <location>
        <position position="311"/>
    </location>
    <ligand>
        <name>Zn(2+)</name>
        <dbReference type="ChEBI" id="CHEBI:29105"/>
    </ligand>
</feature>
<protein>
    <recommendedName>
        <fullName evidence="4">Lanthionine synthetase C-like protein</fullName>
    </recommendedName>
</protein>